<gene>
    <name evidence="2" type="ORF">ACFP1L_08445</name>
</gene>
<name>A0ABW1SJS8_9LACO</name>
<feature type="transmembrane region" description="Helical" evidence="1">
    <location>
        <begin position="39"/>
        <end position="58"/>
    </location>
</feature>
<keyword evidence="1" id="KW-0812">Transmembrane</keyword>
<evidence type="ECO:0008006" key="4">
    <source>
        <dbReference type="Google" id="ProtNLM"/>
    </source>
</evidence>
<dbReference type="EMBL" id="JBHSSE010000018">
    <property type="protein sequence ID" value="MFC6201895.1"/>
    <property type="molecule type" value="Genomic_DNA"/>
</dbReference>
<keyword evidence="1" id="KW-1133">Transmembrane helix</keyword>
<protein>
    <recommendedName>
        <fullName evidence="4">Protein xpaC</fullName>
    </recommendedName>
</protein>
<accession>A0ABW1SJS8</accession>
<keyword evidence="3" id="KW-1185">Reference proteome</keyword>
<dbReference type="Proteomes" id="UP001596171">
    <property type="component" value="Unassembled WGS sequence"/>
</dbReference>
<keyword evidence="1" id="KW-0472">Membrane</keyword>
<dbReference type="RefSeq" id="WP_137615695.1">
    <property type="nucleotide sequence ID" value="NZ_BJDI01000003.1"/>
</dbReference>
<evidence type="ECO:0000313" key="2">
    <source>
        <dbReference type="EMBL" id="MFC6201895.1"/>
    </source>
</evidence>
<comment type="caution">
    <text evidence="2">The sequence shown here is derived from an EMBL/GenBank/DDBJ whole genome shotgun (WGS) entry which is preliminary data.</text>
</comment>
<organism evidence="2 3">
    <name type="scientific">Lactiplantibacillus nangangensis</name>
    <dbReference type="NCBI Taxonomy" id="2559917"/>
    <lineage>
        <taxon>Bacteria</taxon>
        <taxon>Bacillati</taxon>
        <taxon>Bacillota</taxon>
        <taxon>Bacilli</taxon>
        <taxon>Lactobacillales</taxon>
        <taxon>Lactobacillaceae</taxon>
        <taxon>Lactiplantibacillus</taxon>
    </lineage>
</organism>
<feature type="transmembrane region" description="Helical" evidence="1">
    <location>
        <begin position="7"/>
        <end position="27"/>
    </location>
</feature>
<reference evidence="3" key="1">
    <citation type="journal article" date="2019" name="Int. J. Syst. Evol. Microbiol.">
        <title>The Global Catalogue of Microorganisms (GCM) 10K type strain sequencing project: providing services to taxonomists for standard genome sequencing and annotation.</title>
        <authorList>
            <consortium name="The Broad Institute Genomics Platform"/>
            <consortium name="The Broad Institute Genome Sequencing Center for Infectious Disease"/>
            <person name="Wu L."/>
            <person name="Ma J."/>
        </authorList>
    </citation>
    <scope>NUCLEOTIDE SEQUENCE [LARGE SCALE GENOMIC DNA]</scope>
    <source>
        <strain evidence="3">CCM 8930</strain>
    </source>
</reference>
<sequence>MKKHKGMFGLIGLVFAFWLLLVSQFWISQSSFLLTQTMIILNPLVALATVVGIGVASWQLNLARQTFIENVNNHQRTISNQEFDRRTRAFERKLELIKYMTDLRRQLRYTTVHMSISKRLSKLYSTQKIDEYIFVNAGFYQTFYQLSVLCEYLDTELLDEEKPQLLTLISKEITQLNQFEQLTEMKVIFSSFSNSVRYLEILKEVGIDD</sequence>
<proteinExistence type="predicted"/>
<evidence type="ECO:0000313" key="3">
    <source>
        <dbReference type="Proteomes" id="UP001596171"/>
    </source>
</evidence>
<evidence type="ECO:0000256" key="1">
    <source>
        <dbReference type="SAM" id="Phobius"/>
    </source>
</evidence>